<dbReference type="InterPro" id="IPR002500">
    <property type="entry name" value="PAPS_reduct_dom"/>
</dbReference>
<dbReference type="EMBL" id="JARGDH010000004">
    <property type="protein sequence ID" value="KAL0271322.1"/>
    <property type="molecule type" value="Genomic_DNA"/>
</dbReference>
<evidence type="ECO:0000256" key="7">
    <source>
        <dbReference type="ARBA" id="ARBA00022695"/>
    </source>
</evidence>
<evidence type="ECO:0000256" key="10">
    <source>
        <dbReference type="ARBA" id="ARBA00022840"/>
    </source>
</evidence>
<comment type="caution">
    <text evidence="15">The sequence shown here is derived from an EMBL/GenBank/DDBJ whole genome shotgun (WGS) entry which is preliminary data.</text>
</comment>
<keyword evidence="4" id="KW-0285">Flavoprotein</keyword>
<dbReference type="EC" id="2.7.7.2" evidence="3"/>
<evidence type="ECO:0000313" key="15">
    <source>
        <dbReference type="EMBL" id="KAL0271322.1"/>
    </source>
</evidence>
<comment type="similarity">
    <text evidence="2">In the N-terminal section; belongs to the MoaB/Mog family.</text>
</comment>
<dbReference type="SMART" id="SM00852">
    <property type="entry name" value="MoCF_biosynth"/>
    <property type="match status" value="1"/>
</dbReference>
<evidence type="ECO:0000256" key="1">
    <source>
        <dbReference type="ARBA" id="ARBA00004726"/>
    </source>
</evidence>
<accession>A0AAW2HNL3</accession>
<keyword evidence="9" id="KW-0274">FAD</keyword>
<dbReference type="GO" id="GO:0003919">
    <property type="term" value="F:FMN adenylyltransferase activity"/>
    <property type="evidence" value="ECO:0007669"/>
    <property type="project" value="UniProtKB-EC"/>
</dbReference>
<dbReference type="GO" id="GO:0006747">
    <property type="term" value="P:FAD biosynthetic process"/>
    <property type="evidence" value="ECO:0007669"/>
    <property type="project" value="TreeGrafter"/>
</dbReference>
<evidence type="ECO:0000259" key="14">
    <source>
        <dbReference type="SMART" id="SM00852"/>
    </source>
</evidence>
<dbReference type="InterPro" id="IPR001453">
    <property type="entry name" value="MoaB/Mog_dom"/>
</dbReference>
<name>A0AAW2HNL3_9NEOP</name>
<evidence type="ECO:0000256" key="13">
    <source>
        <dbReference type="ARBA" id="ARBA00049494"/>
    </source>
</evidence>
<comment type="catalytic activity">
    <reaction evidence="13">
        <text>FMN + ATP + H(+) = FAD + diphosphate</text>
        <dbReference type="Rhea" id="RHEA:17237"/>
        <dbReference type="ChEBI" id="CHEBI:15378"/>
        <dbReference type="ChEBI" id="CHEBI:30616"/>
        <dbReference type="ChEBI" id="CHEBI:33019"/>
        <dbReference type="ChEBI" id="CHEBI:57692"/>
        <dbReference type="ChEBI" id="CHEBI:58210"/>
        <dbReference type="EC" id="2.7.7.2"/>
    </reaction>
</comment>
<dbReference type="CDD" id="cd23948">
    <property type="entry name" value="FAD_synthase"/>
    <property type="match status" value="1"/>
</dbReference>
<keyword evidence="7" id="KW-0548">Nucleotidyltransferase</keyword>
<dbReference type="SUPFAM" id="SSF52402">
    <property type="entry name" value="Adenine nucleotide alpha hydrolases-like"/>
    <property type="match status" value="1"/>
</dbReference>
<reference evidence="15" key="1">
    <citation type="journal article" date="2024" name="Gigascience">
        <title>Chromosome-level genome of the poultry shaft louse Menopon gallinae provides insight into the host-switching and adaptive evolution of parasitic lice.</title>
        <authorList>
            <person name="Xu Y."/>
            <person name="Ma L."/>
            <person name="Liu S."/>
            <person name="Liang Y."/>
            <person name="Liu Q."/>
            <person name="He Z."/>
            <person name="Tian L."/>
            <person name="Duan Y."/>
            <person name="Cai W."/>
            <person name="Li H."/>
            <person name="Song F."/>
        </authorList>
    </citation>
    <scope>NUCLEOTIDE SEQUENCE</scope>
    <source>
        <strain evidence="15">Cailab_2023a</strain>
    </source>
</reference>
<dbReference type="InterPro" id="IPR014729">
    <property type="entry name" value="Rossmann-like_a/b/a_fold"/>
</dbReference>
<dbReference type="GO" id="GO:0005524">
    <property type="term" value="F:ATP binding"/>
    <property type="evidence" value="ECO:0007669"/>
    <property type="project" value="UniProtKB-KW"/>
</dbReference>
<feature type="domain" description="MoaB/Mog" evidence="14">
    <location>
        <begin position="51"/>
        <end position="233"/>
    </location>
</feature>
<evidence type="ECO:0000256" key="12">
    <source>
        <dbReference type="ARBA" id="ARBA00031871"/>
    </source>
</evidence>
<keyword evidence="10" id="KW-0067">ATP-binding</keyword>
<evidence type="ECO:0000256" key="8">
    <source>
        <dbReference type="ARBA" id="ARBA00022741"/>
    </source>
</evidence>
<dbReference type="PANTHER" id="PTHR23293">
    <property type="entry name" value="FAD SYNTHETASE-RELATED FMN ADENYLYLTRANSFERASE"/>
    <property type="match status" value="1"/>
</dbReference>
<dbReference type="CDD" id="cd00885">
    <property type="entry name" value="cinA"/>
    <property type="match status" value="1"/>
</dbReference>
<evidence type="ECO:0000256" key="5">
    <source>
        <dbReference type="ARBA" id="ARBA00022643"/>
    </source>
</evidence>
<dbReference type="InterPro" id="IPR036425">
    <property type="entry name" value="MoaB/Mog-like_dom_sf"/>
</dbReference>
<comment type="pathway">
    <text evidence="1">Cofactor biosynthesis; FAD biosynthesis; FAD from FMN: step 1/1.</text>
</comment>
<evidence type="ECO:0000256" key="3">
    <source>
        <dbReference type="ARBA" id="ARBA00012393"/>
    </source>
</evidence>
<sequence length="541" mass="61474">MPVTKSLNLQKSFLFPYVILKSRGWFLQDSKVLKSVRKHAKFDKMSFKTAGIIIVGDEIVKGHINDTNSVYMCKRFHAIGVKVCRIAIVPDNVDDIAEEVAMFSKRFNIVVTSGGIGPTHDDITYEGVAKGLDDEIVFHPEMAKVVRNYFPSGSNVAENPALKMAMIPKSSKLIYILPKKPRDFELEERNGVHEIPPKVLFPVVQVRNVYILPGMTEWMKLAFDHLQKLFENPEVNFYTMKLIVMATELNIIDHLNKAVHKYENSVIFGSYPSVNPEESETKITLESTSLDAVTDAYSYLKSIIPCEYLSDALLYRDMESVYELTNGSSSLSKAVTNSMQVVEHAYSIYKPEEVYLSFNGGKDCTALLHIIWAYNMKQKNTQKINASYLKTPDQFPEMEEFIKQTTERYNLNLFTDNGPADKEQLSALVKKHPCLKAIFLGTRRTDPYAQELKSFQMCDPDWPQLMRINPILDWSYTDVWEFLRVLAVPYCSLYDEGFTSLGNVKNTSPNPALAVEGCDGNVTYLPAYKLKQGSLERQGRS</sequence>
<evidence type="ECO:0000256" key="6">
    <source>
        <dbReference type="ARBA" id="ARBA00022679"/>
    </source>
</evidence>
<dbReference type="Gene3D" id="3.40.980.10">
    <property type="entry name" value="MoaB/Mog-like domain"/>
    <property type="match status" value="1"/>
</dbReference>
<proteinExistence type="inferred from homology"/>
<evidence type="ECO:0000256" key="9">
    <source>
        <dbReference type="ARBA" id="ARBA00022827"/>
    </source>
</evidence>
<keyword evidence="6" id="KW-0808">Transferase</keyword>
<evidence type="ECO:0000256" key="2">
    <source>
        <dbReference type="ARBA" id="ARBA00007589"/>
    </source>
</evidence>
<evidence type="ECO:0000256" key="4">
    <source>
        <dbReference type="ARBA" id="ARBA00022630"/>
    </source>
</evidence>
<evidence type="ECO:0000256" key="11">
    <source>
        <dbReference type="ARBA" id="ARBA00031145"/>
    </source>
</evidence>
<dbReference type="Pfam" id="PF01507">
    <property type="entry name" value="PAPS_reduct"/>
    <property type="match status" value="1"/>
</dbReference>
<dbReference type="Gene3D" id="3.40.50.620">
    <property type="entry name" value="HUPs"/>
    <property type="match status" value="1"/>
</dbReference>
<protein>
    <recommendedName>
        <fullName evidence="3">FAD synthase</fullName>
        <ecNumber evidence="3">2.7.7.2</ecNumber>
    </recommendedName>
    <alternativeName>
        <fullName evidence="11">FAD pyrophosphorylase</fullName>
    </alternativeName>
    <alternativeName>
        <fullName evidence="12">FMN adenylyltransferase</fullName>
    </alternativeName>
</protein>
<dbReference type="SUPFAM" id="SSF53218">
    <property type="entry name" value="Molybdenum cofactor biosynthesis proteins"/>
    <property type="match status" value="1"/>
</dbReference>
<dbReference type="Pfam" id="PF24102">
    <property type="entry name" value="FLAD1_M"/>
    <property type="match status" value="1"/>
</dbReference>
<gene>
    <name evidence="15" type="ORF">PYX00_008447</name>
</gene>
<dbReference type="InterPro" id="IPR056596">
    <property type="entry name" value="FLAD1_M"/>
</dbReference>
<keyword evidence="8" id="KW-0547">Nucleotide-binding</keyword>
<dbReference type="PANTHER" id="PTHR23293:SF9">
    <property type="entry name" value="FAD SYNTHASE"/>
    <property type="match status" value="1"/>
</dbReference>
<keyword evidence="5" id="KW-0288">FMN</keyword>
<dbReference type="Pfam" id="PF00994">
    <property type="entry name" value="MoCF_biosynth"/>
    <property type="match status" value="1"/>
</dbReference>
<organism evidence="15">
    <name type="scientific">Menopon gallinae</name>
    <name type="common">poultry shaft louse</name>
    <dbReference type="NCBI Taxonomy" id="328185"/>
    <lineage>
        <taxon>Eukaryota</taxon>
        <taxon>Metazoa</taxon>
        <taxon>Ecdysozoa</taxon>
        <taxon>Arthropoda</taxon>
        <taxon>Hexapoda</taxon>
        <taxon>Insecta</taxon>
        <taxon>Pterygota</taxon>
        <taxon>Neoptera</taxon>
        <taxon>Paraneoptera</taxon>
        <taxon>Psocodea</taxon>
        <taxon>Troctomorpha</taxon>
        <taxon>Phthiraptera</taxon>
        <taxon>Amblycera</taxon>
        <taxon>Menoponidae</taxon>
        <taxon>Menopon</taxon>
    </lineage>
</organism>
<dbReference type="AlphaFoldDB" id="A0AAW2HNL3"/>